<dbReference type="GO" id="GO:0030427">
    <property type="term" value="C:site of polarized growth"/>
    <property type="evidence" value="ECO:0007669"/>
    <property type="project" value="TreeGrafter"/>
</dbReference>
<dbReference type="Pfam" id="PF19421">
    <property type="entry name" value="Fry_C"/>
    <property type="match status" value="2"/>
</dbReference>
<feature type="domain" description="Cell morphogenesis central region" evidence="4">
    <location>
        <begin position="1394"/>
        <end position="1487"/>
    </location>
</feature>
<dbReference type="InterPro" id="IPR029473">
    <property type="entry name" value="MOR2-PAG1_mid"/>
</dbReference>
<dbReference type="Proteomes" id="UP000242188">
    <property type="component" value="Unassembled WGS sequence"/>
</dbReference>
<gene>
    <name evidence="6" type="ORF">KP79_PYT12158</name>
</gene>
<dbReference type="GO" id="GO:0000902">
    <property type="term" value="P:cell morphogenesis"/>
    <property type="evidence" value="ECO:0007669"/>
    <property type="project" value="InterPro"/>
</dbReference>
<dbReference type="InterPro" id="IPR039867">
    <property type="entry name" value="Furry/Tao3/Mor2"/>
</dbReference>
<organism evidence="6 7">
    <name type="scientific">Mizuhopecten yessoensis</name>
    <name type="common">Japanese scallop</name>
    <name type="synonym">Patinopecten yessoensis</name>
    <dbReference type="NCBI Taxonomy" id="6573"/>
    <lineage>
        <taxon>Eukaryota</taxon>
        <taxon>Metazoa</taxon>
        <taxon>Spiralia</taxon>
        <taxon>Lophotrochozoa</taxon>
        <taxon>Mollusca</taxon>
        <taxon>Bivalvia</taxon>
        <taxon>Autobranchia</taxon>
        <taxon>Pteriomorphia</taxon>
        <taxon>Pectinida</taxon>
        <taxon>Pectinoidea</taxon>
        <taxon>Pectinidae</taxon>
        <taxon>Mizuhopecten</taxon>
    </lineage>
</organism>
<evidence type="ECO:0000259" key="2">
    <source>
        <dbReference type="Pfam" id="PF14222"/>
    </source>
</evidence>
<evidence type="ECO:0000313" key="7">
    <source>
        <dbReference type="Proteomes" id="UP000242188"/>
    </source>
</evidence>
<feature type="compositionally biased region" description="Polar residues" evidence="1">
    <location>
        <begin position="2380"/>
        <end position="2391"/>
    </location>
</feature>
<feature type="domain" description="Cell morphogenesis protein N-terminal" evidence="2">
    <location>
        <begin position="148"/>
        <end position="679"/>
    </location>
</feature>
<evidence type="ECO:0000259" key="5">
    <source>
        <dbReference type="Pfam" id="PF19421"/>
    </source>
</evidence>
<dbReference type="PANTHER" id="PTHR12295:SF30">
    <property type="entry name" value="PROTEIN FURRY"/>
    <property type="match status" value="1"/>
</dbReference>
<protein>
    <submittedName>
        <fullName evidence="6">Protein furry-like</fullName>
    </submittedName>
</protein>
<feature type="region of interest" description="Disordered" evidence="1">
    <location>
        <begin position="920"/>
        <end position="940"/>
    </location>
</feature>
<feature type="region of interest" description="Disordered" evidence="1">
    <location>
        <begin position="2367"/>
        <end position="2391"/>
    </location>
</feature>
<feature type="domain" description="Cell morphogenesis protein C-terminal" evidence="3">
    <location>
        <begin position="1997"/>
        <end position="2247"/>
    </location>
</feature>
<dbReference type="STRING" id="6573.A0A210PPR8"/>
<dbReference type="OrthoDB" id="6287725at2759"/>
<feature type="domain" description="Protein furry C-terminal" evidence="5">
    <location>
        <begin position="2280"/>
        <end position="2429"/>
    </location>
</feature>
<sequence length="2910" mass="329450">MENIEEKGTQESMEKKEGQDGREMLMIRFPWRRNNSCPGSRGGDDGTKPGEYILQTLFLEFCNMAEKKVEQVLAEPLEKPLSKSLQRGEDAQFDQLLNSFGCLAEQCLPSILRSLFRWFERQNLMDECSQPDTRQRHRSKGSKDFLCERRDLAVEFVYCLVLIEVLAKLGFHPGHNDLVTYIITQAFRHFKYKDGIQTNPNSGNISILTDLYSEVIGVLVQSRFTAVKKHFMSELRELKIRDQTPYTAQSIISLLTSLKYFKVKMHPIEDFEACVMFLQDLGHYFLEVKDRDIKHAVATLFVDILLPVAATAKNEVNVPVLKNLVDMLYTPALDLTMKKKHMFHCFPLVTCLLCVSQKTFFLNNWPYFLTTHCLSQLKNKDQKLSRMALDSLHRLLWVYMVRIKCESNTITHSRLQSIVSSLFPRGSKVVTPRDVPLNFFVKIIQFIAKEKQDFAMKEIIFDLLCVGRSAKILTPERMSIGLRAFLVIADSLQQKDGDPPMPQTQATLPSGATVRVKRTFLNKKLTDQMAKTIGLAQYYPHMLKAFDSMLHALDLQVGRQHLLTKSENVNKEPDDLMIGERKAKIELFRTCIAAIPRLIPDGMSCQELVELLTRLTVHLDEELKGHAFQALQNLMQESPQWREHVVKGFVQFVQRDISDTNTQLLDGALRLLMQLLVQWKTNIVTAQQRERSTGDSAAPMQTLPEATNILVLREVEGLSLVMLCSCRVVTRKLAALLLKEVRNIFTCCQAQMPEPCLLEMIDKACPDVVKRLLPSLPASEKPVLLTSPNIDLAWVIDRAASVWNPVTKENNIEERSESVFSKVDPWMRCIAMFVSSEYGMIICPHAVAASWPIVYTRLVSMHTLLDPNNMINEFRTSSILRSGTSSKKPTTEKDVHMQLWQNYVILACSVAQKDSLNSYRCASPEQGSSPESEKSDSRQASTSCTDLFKLIVPLMKCENPDMRDTIVNGLGYTNAAAFRDLIDELLPFLKEAIERKQETKNRRRKKDTLRVQLAHIFELMAENRTFAQSESGVIDTGSSCLIKTFVEYIDGARQYLESESDRDLPVLHDIRLHFSRFVRELIAHTPAEFKRSLLTRDLRYSLFHLFASWSGKFSHTIGDTLDRRFNKDESCSELELSAVRAMSAVLCCGPVFDPSGLNDDGYIYQWLDMLLSSHNDRIYELAKETVVLLLDFNPDTQGLLDWVIDRCYTGANEVADGCFNALAAVFQTREYPCDHVAMLNLAVLNVGSPRTQTHETAVHLLHLLDTRFFQETPVFTDSADDQRQQSLPLNDILMSVSYCHSQMYLSEQLARVQPDLTMPMFSEIAQRFQTAKPAVRLMLLKYLLPWLHNMELIDPSLPQSSPLNNFLTRLHDTQTDIFKPPLKGEGWGSPEATKMVLNNLFHLTVKFGDDHPKEVEDLWSSLVICWPNNLKVVIHYLVIITNMAASELLQYAKRVVSYLGRAKPERLVDELMNELQTVETLNMSIERTQTPPFFRLSQIKKSLLHINTTDDEKVATHFSDHPLEKGTLHTKRHSANDDLPSESPRTDSTPSLRSSSSTSSNPDQFLMDEDLHMPTSGRGCETRRSESPMPYPLPMPAYGGYFAPLTEYLPENLHPTAGFHRSNIAVMFLSDLVLDGLEIDWSAHLPLMLHVIFLGLDHMRGMVYEHCKKLLENLMLLAAAQEHEGVARVLLEYRSNITDTLRLIAADDKDMPNTLEGHGQENESVGRSTFSLDSGQAVITPDVSAPIEQPADPDSLNTVEEVVKAILDFMDAKRGRPLWSCEDITPRTLNTQSAVRLEYFLKCVVKCFKEMQPLALVEQRWSQVALQLALSCSSRHYAGRSFQVLRALHIRPSTQMLSDILSRLVETVAEQGEDMQGYVTEIILTLEAAVDNLDLEFRPMDFMRELFISTPNLAKDGGSEGRKSCALMAPRHPSPHHARSTSYSQGPVHRTAPHLRLRSGTEVENRMRANMPRSRSAHSLKNLDHNGAEDKLTIMSQMFWIAVSLLESDFEYEFSLCVRLLSKILTNIQPERPECRERLEKIQQQIKWTNFPGIQTLLLKGFTSGALSELTWSLLSRLTVCIAAPVVDPTENLGFPINVVALLPLLVQNYENPSQSCRDAADHIAQVCSQRSDRLNNLGTIMSLYSRGTFGKDSFQWTKCVIKYLLDVYLPASYSLISFLVEVLEKGPGTNQLSVFQILHCMVHYMDINTTPASSLNPELFHTISRHVQGFHWREALKILKLAVGRSSTLTAAPPSAHTSEVGTFMSHTSFAEAEVITRKELPGRTLDFAVDFSEVGIIGRKYLNTEIHGSLDGIPEVQSSPARKGNQDHDSVWKKPQNSQTRVRERLAELLTCYGQKRLPKSPSVIFSQSSDTLDHQHSVASSGEETSIPDNAASDILLSEPNVNDINMTIKGFDFLDNELEDSEENDFYPSLDRRHSYNLNSPEIERERHHHFGSVPDLKLIGHLSIAEKPVTPSDSISLKEERISDNESENMTPEEDGVSQNLPMGTTITIQNPMLDERRRSSPLTTSSTHSLHSTNSELDLVDLSSSTASPSFSGLQSVYLYLTMQSDEVEEAWKSHMGRIMSGSSATLMLNTTQIFPRLYKELRRRLDTMTKESSYYIAKTESLKQIATYFRQLLDTMFIHIDCPYFFTDSDTLSGSRVADRHKFNVLEMQECFETYCMRKDQAEQSLESIKSSIKQQSLGDGGNSVVGCSEEQKLDLCRKLYRLIFQLVQLFENYIKLMEVFTSVRASPQVVDISSQVSSLREEITQALSEMENGQDSPVNIDSGKVLTKQEALSSLAEYVNGQQYMKAIQLLRSFRSLWPNDMFGQATEDDVIVLLNIFCTSQAEKRTGIFALIGLDVDLSHVHSQLMTISVQMSGWSLLPLGVSKSTPDLSHISLTSDSSTL</sequence>
<evidence type="ECO:0000256" key="1">
    <source>
        <dbReference type="SAM" id="MobiDB-lite"/>
    </source>
</evidence>
<evidence type="ECO:0000313" key="6">
    <source>
        <dbReference type="EMBL" id="OWF38481.1"/>
    </source>
</evidence>
<dbReference type="PANTHER" id="PTHR12295">
    <property type="entry name" value="FURRY-RELATED"/>
    <property type="match status" value="1"/>
</dbReference>
<feature type="region of interest" description="Disordered" evidence="1">
    <location>
        <begin position="1518"/>
        <end position="1589"/>
    </location>
</feature>
<feature type="compositionally biased region" description="Acidic residues" evidence="1">
    <location>
        <begin position="2490"/>
        <end position="2501"/>
    </location>
</feature>
<proteinExistence type="predicted"/>
<dbReference type="InterPro" id="IPR025614">
    <property type="entry name" value="Cell_morpho_N"/>
</dbReference>
<feature type="domain" description="Cell morphogenesis central region" evidence="4">
    <location>
        <begin position="1620"/>
        <end position="1680"/>
    </location>
</feature>
<feature type="compositionally biased region" description="Low complexity" evidence="1">
    <location>
        <begin position="1546"/>
        <end position="1560"/>
    </location>
</feature>
<accession>A0A210PPR8</accession>
<feature type="region of interest" description="Disordered" evidence="1">
    <location>
        <begin position="2314"/>
        <end position="2342"/>
    </location>
</feature>
<reference evidence="6 7" key="1">
    <citation type="journal article" date="2017" name="Nat. Ecol. Evol.">
        <title>Scallop genome provides insights into evolution of bilaterian karyotype and development.</title>
        <authorList>
            <person name="Wang S."/>
            <person name="Zhang J."/>
            <person name="Jiao W."/>
            <person name="Li J."/>
            <person name="Xun X."/>
            <person name="Sun Y."/>
            <person name="Guo X."/>
            <person name="Huan P."/>
            <person name="Dong B."/>
            <person name="Zhang L."/>
            <person name="Hu X."/>
            <person name="Sun X."/>
            <person name="Wang J."/>
            <person name="Zhao C."/>
            <person name="Wang Y."/>
            <person name="Wang D."/>
            <person name="Huang X."/>
            <person name="Wang R."/>
            <person name="Lv J."/>
            <person name="Li Y."/>
            <person name="Zhang Z."/>
            <person name="Liu B."/>
            <person name="Lu W."/>
            <person name="Hui Y."/>
            <person name="Liang J."/>
            <person name="Zhou Z."/>
            <person name="Hou R."/>
            <person name="Li X."/>
            <person name="Liu Y."/>
            <person name="Li H."/>
            <person name="Ning X."/>
            <person name="Lin Y."/>
            <person name="Zhao L."/>
            <person name="Xing Q."/>
            <person name="Dou J."/>
            <person name="Li Y."/>
            <person name="Mao J."/>
            <person name="Guo H."/>
            <person name="Dou H."/>
            <person name="Li T."/>
            <person name="Mu C."/>
            <person name="Jiang W."/>
            <person name="Fu Q."/>
            <person name="Fu X."/>
            <person name="Miao Y."/>
            <person name="Liu J."/>
            <person name="Yu Q."/>
            <person name="Li R."/>
            <person name="Liao H."/>
            <person name="Li X."/>
            <person name="Kong Y."/>
            <person name="Jiang Z."/>
            <person name="Chourrout D."/>
            <person name="Li R."/>
            <person name="Bao Z."/>
        </authorList>
    </citation>
    <scope>NUCLEOTIDE SEQUENCE [LARGE SCALE GENOMIC DNA]</scope>
    <source>
        <strain evidence="6 7">PY_sf001</strain>
    </source>
</reference>
<feature type="region of interest" description="Disordered" evidence="1">
    <location>
        <begin position="1930"/>
        <end position="1950"/>
    </location>
</feature>
<dbReference type="Pfam" id="PF14225">
    <property type="entry name" value="MOR2-PAG1_C"/>
    <property type="match status" value="1"/>
</dbReference>
<dbReference type="Pfam" id="PF14228">
    <property type="entry name" value="MOR2-PAG1_mid"/>
    <property type="match status" value="5"/>
</dbReference>
<feature type="domain" description="Cell morphogenesis central region" evidence="4">
    <location>
        <begin position="1180"/>
        <end position="1353"/>
    </location>
</feature>
<feature type="compositionally biased region" description="Basic and acidic residues" evidence="1">
    <location>
        <begin position="1518"/>
        <end position="1527"/>
    </location>
</feature>
<dbReference type="Pfam" id="PF14222">
    <property type="entry name" value="MOR2-PAG1_N"/>
    <property type="match status" value="1"/>
</dbReference>
<dbReference type="InterPro" id="IPR025481">
    <property type="entry name" value="Cell_Morphogen_C"/>
</dbReference>
<feature type="compositionally biased region" description="Polar residues" evidence="1">
    <location>
        <begin position="920"/>
        <end position="930"/>
    </location>
</feature>
<feature type="domain" description="Cell morphogenesis central region" evidence="4">
    <location>
        <begin position="1762"/>
        <end position="1854"/>
    </location>
</feature>
<name>A0A210PPR8_MIZYE</name>
<dbReference type="GO" id="GO:0031175">
    <property type="term" value="P:neuron projection development"/>
    <property type="evidence" value="ECO:0007669"/>
    <property type="project" value="TreeGrafter"/>
</dbReference>
<dbReference type="EMBL" id="NEDP02005565">
    <property type="protein sequence ID" value="OWF38481.1"/>
    <property type="molecule type" value="Genomic_DNA"/>
</dbReference>
<feature type="region of interest" description="Disordered" evidence="1">
    <location>
        <begin position="2475"/>
        <end position="2508"/>
    </location>
</feature>
<feature type="domain" description="Cell morphogenesis central region" evidence="4">
    <location>
        <begin position="928"/>
        <end position="1114"/>
    </location>
</feature>
<dbReference type="InterPro" id="IPR016024">
    <property type="entry name" value="ARM-type_fold"/>
</dbReference>
<evidence type="ECO:0000259" key="3">
    <source>
        <dbReference type="Pfam" id="PF14225"/>
    </source>
</evidence>
<evidence type="ECO:0000259" key="4">
    <source>
        <dbReference type="Pfam" id="PF14228"/>
    </source>
</evidence>
<comment type="caution">
    <text evidence="6">The sequence shown here is derived from an EMBL/GenBank/DDBJ whole genome shotgun (WGS) entry which is preliminary data.</text>
</comment>
<feature type="domain" description="Protein furry C-terminal" evidence="5">
    <location>
        <begin position="2482"/>
        <end position="2881"/>
    </location>
</feature>
<dbReference type="InterPro" id="IPR045842">
    <property type="entry name" value="Fry_C"/>
</dbReference>
<dbReference type="GO" id="GO:0005938">
    <property type="term" value="C:cell cortex"/>
    <property type="evidence" value="ECO:0007669"/>
    <property type="project" value="TreeGrafter"/>
</dbReference>
<dbReference type="SUPFAM" id="SSF48371">
    <property type="entry name" value="ARM repeat"/>
    <property type="match status" value="1"/>
</dbReference>
<keyword evidence="7" id="KW-1185">Reference proteome</keyword>